<evidence type="ECO:0000259" key="10">
    <source>
        <dbReference type="PROSITE" id="PS50089"/>
    </source>
</evidence>
<dbReference type="EMBL" id="JAVIJP010000081">
    <property type="protein sequence ID" value="KAL3618057.1"/>
    <property type="molecule type" value="Genomic_DNA"/>
</dbReference>
<protein>
    <recommendedName>
        <fullName evidence="2">RING-type E3 ubiquitin transferase</fullName>
        <ecNumber evidence="2">2.3.2.27</ecNumber>
    </recommendedName>
</protein>
<keyword evidence="12" id="KW-1185">Reference proteome</keyword>
<dbReference type="Gene3D" id="3.30.40.10">
    <property type="entry name" value="Zinc/RING finger domain, C3HC4 (zinc finger)"/>
    <property type="match status" value="1"/>
</dbReference>
<evidence type="ECO:0000256" key="6">
    <source>
        <dbReference type="ARBA" id="ARBA00022786"/>
    </source>
</evidence>
<dbReference type="Proteomes" id="UP001632038">
    <property type="component" value="Unassembled WGS sequence"/>
</dbReference>
<proteinExistence type="predicted"/>
<keyword evidence="9" id="KW-0175">Coiled coil</keyword>
<evidence type="ECO:0000256" key="7">
    <source>
        <dbReference type="ARBA" id="ARBA00022833"/>
    </source>
</evidence>
<dbReference type="SUPFAM" id="SSF57850">
    <property type="entry name" value="RING/U-box"/>
    <property type="match status" value="1"/>
</dbReference>
<dbReference type="InterPro" id="IPR045191">
    <property type="entry name" value="MBR1/2-like"/>
</dbReference>
<dbReference type="GO" id="GO:0061630">
    <property type="term" value="F:ubiquitin protein ligase activity"/>
    <property type="evidence" value="ECO:0007669"/>
    <property type="project" value="UniProtKB-EC"/>
</dbReference>
<dbReference type="CDD" id="cd16454">
    <property type="entry name" value="RING-H2_PA-TM-RING"/>
    <property type="match status" value="1"/>
</dbReference>
<sequence>MASACSTVGQNLGQRQQLVKLPWILEEEDDWDEQRLKFELRESQQGAAGGSMVGQNYRRRLKAQRSRRRRLICKGEYVDEFINRRFAKIVRREKARYLRFELGPLRRRFRHSIDPVASLDVPRSVQFQRDEEVVEDFINRKLLAMIGRHKTQWIKQRRADPAVHQRTEYERTLLIGQQSADWDELRREREMLFRRSNDPVAYALELQAREDEERNELERAGQRAVLFRGLTEEDVDDYYHGVLQAMHRRMRVEWNEEAQRAQRRQMNARHNAELDEWEREHETWLGRLNDPEGYARELEARPGLDLEMETLFRSQLYDPFTNTRVMTTSNLTDGLISRYLKIGVSKDRLADKEQICTICQDDLCENGMNIATLDCRHEYHYSCIKQWLRMKNVCPLCNKIAINVKIDR</sequence>
<evidence type="ECO:0000256" key="3">
    <source>
        <dbReference type="ARBA" id="ARBA00022679"/>
    </source>
</evidence>
<dbReference type="InterPro" id="IPR001841">
    <property type="entry name" value="Znf_RING"/>
</dbReference>
<dbReference type="PROSITE" id="PS50089">
    <property type="entry name" value="ZF_RING_2"/>
    <property type="match status" value="1"/>
</dbReference>
<dbReference type="PANTHER" id="PTHR22937">
    <property type="entry name" value="E3 UBIQUITIN-PROTEIN LIGASE RNF165"/>
    <property type="match status" value="1"/>
</dbReference>
<keyword evidence="4" id="KW-0479">Metal-binding</keyword>
<organism evidence="11 12">
    <name type="scientific">Castilleja foliolosa</name>
    <dbReference type="NCBI Taxonomy" id="1961234"/>
    <lineage>
        <taxon>Eukaryota</taxon>
        <taxon>Viridiplantae</taxon>
        <taxon>Streptophyta</taxon>
        <taxon>Embryophyta</taxon>
        <taxon>Tracheophyta</taxon>
        <taxon>Spermatophyta</taxon>
        <taxon>Magnoliopsida</taxon>
        <taxon>eudicotyledons</taxon>
        <taxon>Gunneridae</taxon>
        <taxon>Pentapetalae</taxon>
        <taxon>asterids</taxon>
        <taxon>lamiids</taxon>
        <taxon>Lamiales</taxon>
        <taxon>Orobanchaceae</taxon>
        <taxon>Pedicularideae</taxon>
        <taxon>Castillejinae</taxon>
        <taxon>Castilleja</taxon>
    </lineage>
</organism>
<dbReference type="EC" id="2.3.2.27" evidence="2"/>
<dbReference type="PANTHER" id="PTHR22937:SF163">
    <property type="entry name" value="RING-TYPE E3 UBIQUITIN TRANSFERASE"/>
    <property type="match status" value="1"/>
</dbReference>
<reference evidence="12" key="1">
    <citation type="journal article" date="2024" name="IScience">
        <title>Strigolactones Initiate the Formation of Haustorium-like Structures in Castilleja.</title>
        <authorList>
            <person name="Buerger M."/>
            <person name="Peterson D."/>
            <person name="Chory J."/>
        </authorList>
    </citation>
    <scope>NUCLEOTIDE SEQUENCE [LARGE SCALE GENOMIC DNA]</scope>
</reference>
<feature type="coiled-coil region" evidence="9">
    <location>
        <begin position="251"/>
        <end position="287"/>
    </location>
</feature>
<accession>A0ABD3BL90</accession>
<keyword evidence="7" id="KW-0862">Zinc</keyword>
<keyword evidence="6" id="KW-0833">Ubl conjugation pathway</keyword>
<evidence type="ECO:0000256" key="9">
    <source>
        <dbReference type="SAM" id="Coils"/>
    </source>
</evidence>
<keyword evidence="5 8" id="KW-0863">Zinc-finger</keyword>
<evidence type="ECO:0000313" key="11">
    <source>
        <dbReference type="EMBL" id="KAL3618057.1"/>
    </source>
</evidence>
<gene>
    <name evidence="11" type="ORF">CASFOL_038378</name>
</gene>
<evidence type="ECO:0000256" key="5">
    <source>
        <dbReference type="ARBA" id="ARBA00022771"/>
    </source>
</evidence>
<dbReference type="SMART" id="SM00184">
    <property type="entry name" value="RING"/>
    <property type="match status" value="1"/>
</dbReference>
<comment type="catalytic activity">
    <reaction evidence="1">
        <text>S-ubiquitinyl-[E2 ubiquitin-conjugating enzyme]-L-cysteine + [acceptor protein]-L-lysine = [E2 ubiquitin-conjugating enzyme]-L-cysteine + N(6)-ubiquitinyl-[acceptor protein]-L-lysine.</text>
        <dbReference type="EC" id="2.3.2.27"/>
    </reaction>
</comment>
<name>A0ABD3BL90_9LAMI</name>
<evidence type="ECO:0000256" key="1">
    <source>
        <dbReference type="ARBA" id="ARBA00000900"/>
    </source>
</evidence>
<feature type="domain" description="RING-type" evidence="10">
    <location>
        <begin position="356"/>
        <end position="398"/>
    </location>
</feature>
<comment type="caution">
    <text evidence="11">The sequence shown here is derived from an EMBL/GenBank/DDBJ whole genome shotgun (WGS) entry which is preliminary data.</text>
</comment>
<evidence type="ECO:0000256" key="8">
    <source>
        <dbReference type="PROSITE-ProRule" id="PRU00175"/>
    </source>
</evidence>
<evidence type="ECO:0000256" key="2">
    <source>
        <dbReference type="ARBA" id="ARBA00012483"/>
    </source>
</evidence>
<keyword evidence="3" id="KW-0808">Transferase</keyword>
<evidence type="ECO:0000256" key="4">
    <source>
        <dbReference type="ARBA" id="ARBA00022723"/>
    </source>
</evidence>
<dbReference type="AlphaFoldDB" id="A0ABD3BL90"/>
<evidence type="ECO:0000313" key="12">
    <source>
        <dbReference type="Proteomes" id="UP001632038"/>
    </source>
</evidence>
<dbReference type="Pfam" id="PF13639">
    <property type="entry name" value="zf-RING_2"/>
    <property type="match status" value="1"/>
</dbReference>
<dbReference type="GO" id="GO:0008270">
    <property type="term" value="F:zinc ion binding"/>
    <property type="evidence" value="ECO:0007669"/>
    <property type="project" value="UniProtKB-KW"/>
</dbReference>
<dbReference type="InterPro" id="IPR013083">
    <property type="entry name" value="Znf_RING/FYVE/PHD"/>
</dbReference>